<dbReference type="InterPro" id="IPR037185">
    <property type="entry name" value="EmrE-like"/>
</dbReference>
<evidence type="ECO:0000256" key="7">
    <source>
        <dbReference type="ARBA" id="ARBA00023136"/>
    </source>
</evidence>
<feature type="transmembrane region" description="Helical" evidence="8">
    <location>
        <begin position="265"/>
        <end position="283"/>
    </location>
</feature>
<dbReference type="EMBL" id="VFOW01000001">
    <property type="protein sequence ID" value="TQL77983.1"/>
    <property type="molecule type" value="Genomic_DNA"/>
</dbReference>
<dbReference type="Proteomes" id="UP000317043">
    <property type="component" value="Unassembled WGS sequence"/>
</dbReference>
<keyword evidence="3" id="KW-0813">Transport</keyword>
<feature type="transmembrane region" description="Helical" evidence="8">
    <location>
        <begin position="126"/>
        <end position="143"/>
    </location>
</feature>
<feature type="domain" description="EamA" evidence="9">
    <location>
        <begin position="6"/>
        <end position="142"/>
    </location>
</feature>
<dbReference type="InParanoid" id="A0A543AZH2"/>
<evidence type="ECO:0000313" key="11">
    <source>
        <dbReference type="Proteomes" id="UP000317043"/>
    </source>
</evidence>
<evidence type="ECO:0000256" key="2">
    <source>
        <dbReference type="ARBA" id="ARBA00007362"/>
    </source>
</evidence>
<feature type="transmembrane region" description="Helical" evidence="8">
    <location>
        <begin position="149"/>
        <end position="165"/>
    </location>
</feature>
<keyword evidence="6 8" id="KW-1133">Transmembrane helix</keyword>
<dbReference type="SUPFAM" id="SSF103481">
    <property type="entry name" value="Multidrug resistance efflux transporter EmrE"/>
    <property type="match status" value="2"/>
</dbReference>
<dbReference type="AlphaFoldDB" id="A0A543AZH2"/>
<organism evidence="10 11">
    <name type="scientific">Stackebrandtia endophytica</name>
    <dbReference type="NCBI Taxonomy" id="1496996"/>
    <lineage>
        <taxon>Bacteria</taxon>
        <taxon>Bacillati</taxon>
        <taxon>Actinomycetota</taxon>
        <taxon>Actinomycetes</taxon>
        <taxon>Glycomycetales</taxon>
        <taxon>Glycomycetaceae</taxon>
        <taxon>Stackebrandtia</taxon>
    </lineage>
</organism>
<evidence type="ECO:0000256" key="3">
    <source>
        <dbReference type="ARBA" id="ARBA00022448"/>
    </source>
</evidence>
<evidence type="ECO:0000256" key="8">
    <source>
        <dbReference type="SAM" id="Phobius"/>
    </source>
</evidence>
<reference evidence="10 11" key="1">
    <citation type="submission" date="2019-06" db="EMBL/GenBank/DDBJ databases">
        <title>Sequencing the genomes of 1000 actinobacteria strains.</title>
        <authorList>
            <person name="Klenk H.-P."/>
        </authorList>
    </citation>
    <scope>NUCLEOTIDE SEQUENCE [LARGE SCALE GENOMIC DNA]</scope>
    <source>
        <strain evidence="10 11">DSM 45928</strain>
    </source>
</reference>
<keyword evidence="7 8" id="KW-0472">Membrane</keyword>
<proteinExistence type="inferred from homology"/>
<dbReference type="InterPro" id="IPR000620">
    <property type="entry name" value="EamA_dom"/>
</dbReference>
<comment type="similarity">
    <text evidence="2">Belongs to the EamA transporter family.</text>
</comment>
<feature type="transmembrane region" description="Helical" evidence="8">
    <location>
        <begin position="102"/>
        <end position="119"/>
    </location>
</feature>
<dbReference type="InterPro" id="IPR004626">
    <property type="entry name" value="RarD"/>
</dbReference>
<evidence type="ECO:0000259" key="9">
    <source>
        <dbReference type="Pfam" id="PF00892"/>
    </source>
</evidence>
<feature type="transmembrane region" description="Helical" evidence="8">
    <location>
        <begin position="208"/>
        <end position="228"/>
    </location>
</feature>
<dbReference type="NCBIfam" id="TIGR00688">
    <property type="entry name" value="rarD"/>
    <property type="match status" value="1"/>
</dbReference>
<evidence type="ECO:0000256" key="6">
    <source>
        <dbReference type="ARBA" id="ARBA00022989"/>
    </source>
</evidence>
<feature type="transmembrane region" description="Helical" evidence="8">
    <location>
        <begin position="7"/>
        <end position="25"/>
    </location>
</feature>
<dbReference type="PANTHER" id="PTHR22911:SF137">
    <property type="entry name" value="SOLUTE CARRIER FAMILY 35 MEMBER G2-RELATED"/>
    <property type="match status" value="1"/>
</dbReference>
<protein>
    <submittedName>
        <fullName evidence="10">Chloramphenicol-sensitive protein RarD</fullName>
    </submittedName>
</protein>
<dbReference type="RefSeq" id="WP_142041726.1">
    <property type="nucleotide sequence ID" value="NZ_JBHTGS010000001.1"/>
</dbReference>
<feature type="transmembrane region" description="Helical" evidence="8">
    <location>
        <begin position="240"/>
        <end position="259"/>
    </location>
</feature>
<keyword evidence="5 8" id="KW-0812">Transmembrane</keyword>
<dbReference type="Pfam" id="PF00892">
    <property type="entry name" value="EamA"/>
    <property type="match status" value="1"/>
</dbReference>
<keyword evidence="4" id="KW-1003">Cell membrane</keyword>
<evidence type="ECO:0000256" key="5">
    <source>
        <dbReference type="ARBA" id="ARBA00022692"/>
    </source>
</evidence>
<name>A0A543AZH2_9ACTN</name>
<gene>
    <name evidence="10" type="ORF">FB566_3558</name>
</gene>
<comment type="caution">
    <text evidence="10">The sequence shown here is derived from an EMBL/GenBank/DDBJ whole genome shotgun (WGS) entry which is preliminary data.</text>
</comment>
<dbReference type="GO" id="GO:0005886">
    <property type="term" value="C:plasma membrane"/>
    <property type="evidence" value="ECO:0007669"/>
    <property type="project" value="UniProtKB-SubCell"/>
</dbReference>
<comment type="subcellular location">
    <subcellularLocation>
        <location evidence="1">Cell membrane</location>
        <topology evidence="1">Multi-pass membrane protein</topology>
    </subcellularLocation>
</comment>
<evidence type="ECO:0000313" key="10">
    <source>
        <dbReference type="EMBL" id="TQL77983.1"/>
    </source>
</evidence>
<evidence type="ECO:0000256" key="4">
    <source>
        <dbReference type="ARBA" id="ARBA00022475"/>
    </source>
</evidence>
<dbReference type="OrthoDB" id="369870at2"/>
<evidence type="ECO:0000256" key="1">
    <source>
        <dbReference type="ARBA" id="ARBA00004651"/>
    </source>
</evidence>
<sequence>MSELKRGYLYAGAAYGLWGLFPLYWKLLQPSSAFEILAHRMVWSMALAAIVLLSLRRIAGIRALFRNRRTVIALAAAGLFITFNWGTYIYGVNTDRVVETALGYFLNPLVTVLMGVLILGERLRRLQWAAVATGAVALAVLTIDYGQLPWIALILGFSFGFYGLIKKKTNVPAAEGLFTETAAVTLPALAFLIYLHTTGSGTFATISWAHTLLLVGGGVVTAVPLLFFAGAATRLPMSALGMGQYIAPSLQFVIGVALFNEPMSTLRWVGFGIVWLALVMFSVDALHKSRKRDGVLRLDAAIATAGADRDR</sequence>
<feature type="transmembrane region" description="Helical" evidence="8">
    <location>
        <begin position="71"/>
        <end position="90"/>
    </location>
</feature>
<feature type="transmembrane region" description="Helical" evidence="8">
    <location>
        <begin position="177"/>
        <end position="196"/>
    </location>
</feature>
<feature type="transmembrane region" description="Helical" evidence="8">
    <location>
        <begin position="37"/>
        <end position="59"/>
    </location>
</feature>
<keyword evidence="11" id="KW-1185">Reference proteome</keyword>
<dbReference type="PANTHER" id="PTHR22911">
    <property type="entry name" value="ACYL-MALONYL CONDENSING ENZYME-RELATED"/>
    <property type="match status" value="1"/>
</dbReference>
<accession>A0A543AZH2</accession>